<dbReference type="Pfam" id="PF07478">
    <property type="entry name" value="Dala_Dala_lig_C"/>
    <property type="match status" value="1"/>
</dbReference>
<dbReference type="GO" id="GO:0046872">
    <property type="term" value="F:metal ion binding"/>
    <property type="evidence" value="ECO:0007669"/>
    <property type="project" value="InterPro"/>
</dbReference>
<protein>
    <submittedName>
        <fullName evidence="5">D-alanine--D-alanine ligase C-terminal domain protein</fullName>
        <ecNumber evidence="5">6.3.2.4</ecNumber>
    </submittedName>
</protein>
<evidence type="ECO:0000256" key="1">
    <source>
        <dbReference type="ARBA" id="ARBA00010871"/>
    </source>
</evidence>
<evidence type="ECO:0000313" key="6">
    <source>
        <dbReference type="Proteomes" id="UP000012371"/>
    </source>
</evidence>
<keyword evidence="2 5" id="KW-0436">Ligase</keyword>
<name>N1W200_9LEPT</name>
<dbReference type="InterPro" id="IPR011095">
    <property type="entry name" value="Dala_Dala_lig_C"/>
</dbReference>
<dbReference type="Gene3D" id="3.30.470.20">
    <property type="entry name" value="ATP-grasp fold, B domain"/>
    <property type="match status" value="1"/>
</dbReference>
<dbReference type="STRING" id="1257025.LEP1GSC203_1478"/>
<dbReference type="EMBL" id="AOGW02000010">
    <property type="protein sequence ID" value="EMY61706.1"/>
    <property type="molecule type" value="Genomic_DNA"/>
</dbReference>
<evidence type="ECO:0000256" key="2">
    <source>
        <dbReference type="ARBA" id="ARBA00022598"/>
    </source>
</evidence>
<keyword evidence="6" id="KW-1185">Reference proteome</keyword>
<evidence type="ECO:0000313" key="5">
    <source>
        <dbReference type="EMBL" id="EMY61706.1"/>
    </source>
</evidence>
<dbReference type="AlphaFoldDB" id="N1W200"/>
<dbReference type="PANTHER" id="PTHR23132">
    <property type="entry name" value="D-ALANINE--D-ALANINE LIGASE"/>
    <property type="match status" value="1"/>
</dbReference>
<dbReference type="PANTHER" id="PTHR23132:SF23">
    <property type="entry name" value="D-ALANINE--D-ALANINE LIGASE B"/>
    <property type="match status" value="1"/>
</dbReference>
<organism evidence="5 6">
    <name type="scientific">Leptospira terpstrae serovar Hualin str. LT 11-33 = ATCC 700639</name>
    <dbReference type="NCBI Taxonomy" id="1257025"/>
    <lineage>
        <taxon>Bacteria</taxon>
        <taxon>Pseudomonadati</taxon>
        <taxon>Spirochaetota</taxon>
        <taxon>Spirochaetia</taxon>
        <taxon>Leptospirales</taxon>
        <taxon>Leptospiraceae</taxon>
        <taxon>Leptospira</taxon>
    </lineage>
</organism>
<keyword evidence="3" id="KW-0547">Nucleotide-binding</keyword>
<sequence>MGEIWIMKRTVILACDLYDNKTPELCQEWESEETIRHMEETIQKLGYDVTILSHPTEITSVLSNIPPQTRKDWIVWNLVEGYHSPSREAYIPALCEYLAIPHTGSSAAVQTFTLDKYKTKLFLKSLGIPTADSQLILNPMDLPKINFPIFIKPNGEGSSLGIGENNRIDRIEDWSSVAIPLSETFPSLLVEPFLSGRELTIAVLGNQGNYQTTPPAFVDYPGSVYSNLVKSKESFVESLDFQVPHALSNLLHSYSLKVAELLGSAGYIRLDFKLEKEEVYLLEVNATPGFSSIYSTLPLLWEKTGKSYSELLNFCLELGFEEFNHHFRYQYAKDRNL</sequence>
<dbReference type="GO" id="GO:0008716">
    <property type="term" value="F:D-alanine-D-alanine ligase activity"/>
    <property type="evidence" value="ECO:0007669"/>
    <property type="project" value="UniProtKB-EC"/>
</dbReference>
<feature type="domain" description="ATP-grasp" evidence="4">
    <location>
        <begin position="120"/>
        <end position="317"/>
    </location>
</feature>
<evidence type="ECO:0000256" key="3">
    <source>
        <dbReference type="PROSITE-ProRule" id="PRU00409"/>
    </source>
</evidence>
<dbReference type="GO" id="GO:0005524">
    <property type="term" value="F:ATP binding"/>
    <property type="evidence" value="ECO:0007669"/>
    <property type="project" value="UniProtKB-UniRule"/>
</dbReference>
<evidence type="ECO:0000259" key="4">
    <source>
        <dbReference type="PROSITE" id="PS50975"/>
    </source>
</evidence>
<comment type="caution">
    <text evidence="5">The sequence shown here is derived from an EMBL/GenBank/DDBJ whole genome shotgun (WGS) entry which is preliminary data.</text>
</comment>
<keyword evidence="3" id="KW-0067">ATP-binding</keyword>
<dbReference type="EC" id="6.3.2.4" evidence="5"/>
<reference evidence="5" key="1">
    <citation type="submission" date="2013-03" db="EMBL/GenBank/DDBJ databases">
        <authorList>
            <person name="Harkins D.M."/>
            <person name="Durkin A.S."/>
            <person name="Brinkac L.M."/>
            <person name="Haft D.H."/>
            <person name="Selengut J.D."/>
            <person name="Sanka R."/>
            <person name="DePew J."/>
            <person name="Purushe J."/>
            <person name="Hartskeerl R.A."/>
            <person name="Ahmed A."/>
            <person name="van der Linden H."/>
            <person name="Goris M.G.A."/>
            <person name="Vinetz J.M."/>
            <person name="Sutton G.G."/>
            <person name="Nierman W.C."/>
            <person name="Fouts D.E."/>
        </authorList>
    </citation>
    <scope>NUCLEOTIDE SEQUENCE [LARGE SCALE GENOMIC DNA]</scope>
    <source>
        <strain evidence="5">LT 11-33</strain>
    </source>
</reference>
<comment type="similarity">
    <text evidence="1">Belongs to the D-alanine--D-alanine ligase family.</text>
</comment>
<gene>
    <name evidence="5" type="ORF">LEP1GSC203_1478</name>
</gene>
<dbReference type="PROSITE" id="PS50975">
    <property type="entry name" value="ATP_GRASP"/>
    <property type="match status" value="1"/>
</dbReference>
<dbReference type="InterPro" id="IPR013815">
    <property type="entry name" value="ATP_grasp_subdomain_1"/>
</dbReference>
<dbReference type="InterPro" id="IPR011761">
    <property type="entry name" value="ATP-grasp"/>
</dbReference>
<accession>N1W200</accession>
<proteinExistence type="inferred from homology"/>
<dbReference type="Gene3D" id="3.30.1490.20">
    <property type="entry name" value="ATP-grasp fold, A domain"/>
    <property type="match status" value="1"/>
</dbReference>
<dbReference type="Proteomes" id="UP000012371">
    <property type="component" value="Unassembled WGS sequence"/>
</dbReference>
<dbReference type="SUPFAM" id="SSF56059">
    <property type="entry name" value="Glutathione synthetase ATP-binding domain-like"/>
    <property type="match status" value="1"/>
</dbReference>